<dbReference type="PANTHER" id="PTHR43205">
    <property type="entry name" value="PROSTAGLANDIN REDUCTASE"/>
    <property type="match status" value="1"/>
</dbReference>
<dbReference type="SUPFAM" id="SSF50129">
    <property type="entry name" value="GroES-like"/>
    <property type="match status" value="2"/>
</dbReference>
<evidence type="ECO:0000313" key="4">
    <source>
        <dbReference type="Proteomes" id="UP000295341"/>
    </source>
</evidence>
<accession>A0A4V3UR12</accession>
<dbReference type="Proteomes" id="UP000295341">
    <property type="component" value="Unassembled WGS sequence"/>
</dbReference>
<dbReference type="AlphaFoldDB" id="A0A4V3UR12"/>
<dbReference type="InterPro" id="IPR041694">
    <property type="entry name" value="ADH_N_2"/>
</dbReference>
<dbReference type="InterPro" id="IPR011032">
    <property type="entry name" value="GroES-like_sf"/>
</dbReference>
<gene>
    <name evidence="3" type="ORF">DFR24_1559</name>
</gene>
<sequence length="343" mass="36911">MSSSAVKSQRVVLAQRPSGAPTLEHFRVEEASVPAPGPGQMRLKTLYLSLDPYMRLRMNDGPSYADPVGIGEPMCGGTVCRVETSNHARFKEGDLVLAFTGWQQYAISDGVGVNRLDRDMPHPSWTLGLLGMPGFTAYYGLLKIGEPKAGETVVVGAATGGVGAVVGQIAKLRGCRAVGIAGGAKKCRHAVEELGFDVCIDHHAPDFKAQLKAACPKGIDVYFENVGGAVLEAALPLLNVGARVPLCGLIAWYDGQNIAPGPDRTPALLSTMLVRQIKIQGFVIIDYYERYYAEFLAEMGAWLAQGKLRFTEHVIEGLEHSPQAFIDLLRGDNFGKVVVRVST</sequence>
<evidence type="ECO:0000256" key="1">
    <source>
        <dbReference type="ARBA" id="ARBA00023002"/>
    </source>
</evidence>
<dbReference type="InterPro" id="IPR045010">
    <property type="entry name" value="MDR_fam"/>
</dbReference>
<evidence type="ECO:0000259" key="2">
    <source>
        <dbReference type="SMART" id="SM00829"/>
    </source>
</evidence>
<dbReference type="Pfam" id="PF16884">
    <property type="entry name" value="ADH_N_2"/>
    <property type="match status" value="1"/>
</dbReference>
<proteinExistence type="predicted"/>
<keyword evidence="1" id="KW-0560">Oxidoreductase</keyword>
<feature type="domain" description="Enoyl reductase (ER)" evidence="2">
    <location>
        <begin position="21"/>
        <end position="339"/>
    </location>
</feature>
<dbReference type="SUPFAM" id="SSF51735">
    <property type="entry name" value="NAD(P)-binding Rossmann-fold domains"/>
    <property type="match status" value="1"/>
</dbReference>
<evidence type="ECO:0000313" key="3">
    <source>
        <dbReference type="EMBL" id="TDU32170.1"/>
    </source>
</evidence>
<keyword evidence="4" id="KW-1185">Reference proteome</keyword>
<dbReference type="InterPro" id="IPR013149">
    <property type="entry name" value="ADH-like_C"/>
</dbReference>
<dbReference type="RefSeq" id="WP_133880690.1">
    <property type="nucleotide sequence ID" value="NZ_MWIN01000030.1"/>
</dbReference>
<name>A0A4V3UR12_9GAMM</name>
<reference evidence="3 4" key="1">
    <citation type="submission" date="2019-03" db="EMBL/GenBank/DDBJ databases">
        <title>Genomic Encyclopedia of Type Strains, Phase IV (KMG-IV): sequencing the most valuable type-strain genomes for metagenomic binning, comparative biology and taxonomic classification.</title>
        <authorList>
            <person name="Goeker M."/>
        </authorList>
    </citation>
    <scope>NUCLEOTIDE SEQUENCE [LARGE SCALE GENOMIC DNA]</scope>
    <source>
        <strain evidence="3 4">DSM 26377</strain>
    </source>
</reference>
<organism evidence="3 4">
    <name type="scientific">Panacagrimonas perspica</name>
    <dbReference type="NCBI Taxonomy" id="381431"/>
    <lineage>
        <taxon>Bacteria</taxon>
        <taxon>Pseudomonadati</taxon>
        <taxon>Pseudomonadota</taxon>
        <taxon>Gammaproteobacteria</taxon>
        <taxon>Nevskiales</taxon>
        <taxon>Nevskiaceae</taxon>
        <taxon>Panacagrimonas</taxon>
    </lineage>
</organism>
<dbReference type="Gene3D" id="3.40.50.720">
    <property type="entry name" value="NAD(P)-binding Rossmann-like Domain"/>
    <property type="match status" value="1"/>
</dbReference>
<comment type="caution">
    <text evidence="3">The sequence shown here is derived from an EMBL/GenBank/DDBJ whole genome shotgun (WGS) entry which is preliminary data.</text>
</comment>
<dbReference type="CDD" id="cd05288">
    <property type="entry name" value="PGDH"/>
    <property type="match status" value="1"/>
</dbReference>
<dbReference type="EMBL" id="SOBT01000008">
    <property type="protein sequence ID" value="TDU32170.1"/>
    <property type="molecule type" value="Genomic_DNA"/>
</dbReference>
<dbReference type="InterPro" id="IPR020843">
    <property type="entry name" value="ER"/>
</dbReference>
<dbReference type="Gene3D" id="3.90.180.10">
    <property type="entry name" value="Medium-chain alcohol dehydrogenases, catalytic domain"/>
    <property type="match status" value="1"/>
</dbReference>
<dbReference type="Pfam" id="PF00107">
    <property type="entry name" value="ADH_zinc_N"/>
    <property type="match status" value="1"/>
</dbReference>
<dbReference type="SMART" id="SM00829">
    <property type="entry name" value="PKS_ER"/>
    <property type="match status" value="1"/>
</dbReference>
<dbReference type="InterPro" id="IPR036291">
    <property type="entry name" value="NAD(P)-bd_dom_sf"/>
</dbReference>
<dbReference type="GO" id="GO:0016628">
    <property type="term" value="F:oxidoreductase activity, acting on the CH-CH group of donors, NAD or NADP as acceptor"/>
    <property type="evidence" value="ECO:0007669"/>
    <property type="project" value="InterPro"/>
</dbReference>
<protein>
    <recommendedName>
        <fullName evidence="2">Enoyl reductase (ER) domain-containing protein</fullName>
    </recommendedName>
</protein>
<dbReference type="PANTHER" id="PTHR43205:SF7">
    <property type="entry name" value="PROSTAGLANDIN REDUCTASE 1"/>
    <property type="match status" value="1"/>
</dbReference>
<dbReference type="FunFam" id="3.40.50.720:FF:000121">
    <property type="entry name" value="Prostaglandin reductase 2"/>
    <property type="match status" value="1"/>
</dbReference>
<dbReference type="OrthoDB" id="9805663at2"/>